<dbReference type="Proteomes" id="UP000541969">
    <property type="component" value="Unassembled WGS sequence"/>
</dbReference>
<evidence type="ECO:0000256" key="1">
    <source>
        <dbReference type="ARBA" id="ARBA00023015"/>
    </source>
</evidence>
<dbReference type="GO" id="GO:0003700">
    <property type="term" value="F:DNA-binding transcription factor activity"/>
    <property type="evidence" value="ECO:0007669"/>
    <property type="project" value="TreeGrafter"/>
</dbReference>
<proteinExistence type="predicted"/>
<dbReference type="InterPro" id="IPR054129">
    <property type="entry name" value="DesT_TetR_C"/>
</dbReference>
<evidence type="ECO:0000259" key="5">
    <source>
        <dbReference type="PROSITE" id="PS50977"/>
    </source>
</evidence>
<dbReference type="InterPro" id="IPR009057">
    <property type="entry name" value="Homeodomain-like_sf"/>
</dbReference>
<feature type="domain" description="HTH tetR-type" evidence="5">
    <location>
        <begin position="9"/>
        <end position="69"/>
    </location>
</feature>
<dbReference type="AlphaFoldDB" id="A0A853CN40"/>
<reference evidence="6 7" key="1">
    <citation type="submission" date="2020-07" db="EMBL/GenBank/DDBJ databases">
        <title>Sequencing the genomes of 1000 actinobacteria strains.</title>
        <authorList>
            <person name="Klenk H.-P."/>
        </authorList>
    </citation>
    <scope>NUCLEOTIDE SEQUENCE [LARGE SCALE GENOMIC DNA]</scope>
    <source>
        <strain evidence="6 7">DSM 104001</strain>
    </source>
</reference>
<feature type="DNA-binding region" description="H-T-H motif" evidence="4">
    <location>
        <begin position="32"/>
        <end position="51"/>
    </location>
</feature>
<dbReference type="PANTHER" id="PTHR30055:SF174">
    <property type="entry name" value="TRANSCRIPTIONAL REGULATORY PROTEIN (PROBABLY TETR-FAMILY)-RELATED"/>
    <property type="match status" value="1"/>
</dbReference>
<dbReference type="InterPro" id="IPR050109">
    <property type="entry name" value="HTH-type_TetR-like_transc_reg"/>
</dbReference>
<dbReference type="PANTHER" id="PTHR30055">
    <property type="entry name" value="HTH-TYPE TRANSCRIPTIONAL REGULATOR RUTR"/>
    <property type="match status" value="1"/>
</dbReference>
<dbReference type="PROSITE" id="PS50977">
    <property type="entry name" value="HTH_TETR_2"/>
    <property type="match status" value="1"/>
</dbReference>
<organism evidence="6 7">
    <name type="scientific">Petropleomorpha daqingensis</name>
    <dbReference type="NCBI Taxonomy" id="2026353"/>
    <lineage>
        <taxon>Bacteria</taxon>
        <taxon>Bacillati</taxon>
        <taxon>Actinomycetota</taxon>
        <taxon>Actinomycetes</taxon>
        <taxon>Geodermatophilales</taxon>
        <taxon>Geodermatophilaceae</taxon>
        <taxon>Petropleomorpha</taxon>
    </lineage>
</organism>
<evidence type="ECO:0000313" key="6">
    <source>
        <dbReference type="EMBL" id="NYJ07658.1"/>
    </source>
</evidence>
<keyword evidence="3" id="KW-0804">Transcription</keyword>
<accession>A0A853CN40</accession>
<dbReference type="Gene3D" id="1.10.357.10">
    <property type="entry name" value="Tetracycline Repressor, domain 2"/>
    <property type="match status" value="1"/>
</dbReference>
<evidence type="ECO:0000256" key="2">
    <source>
        <dbReference type="ARBA" id="ARBA00023125"/>
    </source>
</evidence>
<dbReference type="GO" id="GO:0000976">
    <property type="term" value="F:transcription cis-regulatory region binding"/>
    <property type="evidence" value="ECO:0007669"/>
    <property type="project" value="TreeGrafter"/>
</dbReference>
<gene>
    <name evidence="6" type="ORF">GGQ55_003936</name>
</gene>
<keyword evidence="7" id="KW-1185">Reference proteome</keyword>
<dbReference type="InterPro" id="IPR001647">
    <property type="entry name" value="HTH_TetR"/>
</dbReference>
<keyword evidence="1" id="KW-0805">Transcription regulation</keyword>
<evidence type="ECO:0000256" key="4">
    <source>
        <dbReference type="PROSITE-ProRule" id="PRU00335"/>
    </source>
</evidence>
<comment type="caution">
    <text evidence="6">The sequence shown here is derived from an EMBL/GenBank/DDBJ whole genome shotgun (WGS) entry which is preliminary data.</text>
</comment>
<dbReference type="Pfam" id="PF00440">
    <property type="entry name" value="TetR_N"/>
    <property type="match status" value="1"/>
</dbReference>
<evidence type="ECO:0000256" key="3">
    <source>
        <dbReference type="ARBA" id="ARBA00023163"/>
    </source>
</evidence>
<name>A0A853CN40_9ACTN</name>
<dbReference type="EMBL" id="JACBZT010000001">
    <property type="protein sequence ID" value="NYJ07658.1"/>
    <property type="molecule type" value="Genomic_DNA"/>
</dbReference>
<keyword evidence="2 4" id="KW-0238">DNA-binding</keyword>
<dbReference type="Pfam" id="PF21943">
    <property type="entry name" value="TetR_C_46"/>
    <property type="match status" value="1"/>
</dbReference>
<dbReference type="SUPFAM" id="SSF46689">
    <property type="entry name" value="Homeodomain-like"/>
    <property type="match status" value="1"/>
</dbReference>
<protein>
    <submittedName>
        <fullName evidence="6">AcrR family transcriptional regulator</fullName>
    </submittedName>
</protein>
<sequence>MTSIRRSAVDRRAQLVEIGLELLPTTPVQELTIDEVARRAGISRSLLFHYFPTKRDYYTAVTRAAARALEEHLLAGGEPGAAQVPGMLDRYVGWVETFREAHLSFVRGAAGGDPWVAEVYEETRERLVDVALTALDLPDDARRRQLVRSWFAFTEDLVGQWTREPTMSRDELLALLRDVLDRLTAR</sequence>
<dbReference type="RefSeq" id="WP_179719680.1">
    <property type="nucleotide sequence ID" value="NZ_JACBZT010000001.1"/>
</dbReference>
<evidence type="ECO:0000313" key="7">
    <source>
        <dbReference type="Proteomes" id="UP000541969"/>
    </source>
</evidence>